<organism evidence="2 3">
    <name type="scientific">Umbelopsis ramanniana AG</name>
    <dbReference type="NCBI Taxonomy" id="1314678"/>
    <lineage>
        <taxon>Eukaryota</taxon>
        <taxon>Fungi</taxon>
        <taxon>Fungi incertae sedis</taxon>
        <taxon>Mucoromycota</taxon>
        <taxon>Mucoromycotina</taxon>
        <taxon>Umbelopsidomycetes</taxon>
        <taxon>Umbelopsidales</taxon>
        <taxon>Umbelopsidaceae</taxon>
        <taxon>Umbelopsis</taxon>
    </lineage>
</organism>
<dbReference type="Proteomes" id="UP001206595">
    <property type="component" value="Unassembled WGS sequence"/>
</dbReference>
<dbReference type="GeneID" id="75917588"/>
<evidence type="ECO:0000256" key="1">
    <source>
        <dbReference type="SAM" id="MobiDB-lite"/>
    </source>
</evidence>
<sequence length="443" mass="48683">MGFASMESQRMERANQERIRHTRNISQDSTASISSDHLTSEHGTEHYFQQVSSTRYKHQHTAINMQLIEATRIVLFALSNIHRGIRQCLSYTANEKLSTAFGRALYESDAATQSLIQVLDRMDHATPQRAGSLSNELVAAAGSAVTSIRKIIQLLQSQLKTLMQASDIMFTRNLLLHIHGAASNVRIAFETISALPSYNNASTPKTAFAPSPSRSTHKSPATSYPPVPPPLQSTSSTPTSSHALPQAGGGFSGPVPEKVAIMNRGRSHSEHSTSTMQSFALTPQTSWERDLQLYNHINIATAAVLNVVDLLNSCFEHSPLPDGAPAAFEKRFKDLLRQVQHAADMSRRLQNTLQTVIASRSTDGNESSVAPNKEHSRKFWEDTNACLLAIVSMMTLVKAVATQEDYSFPKSVKQGLSQVTRVTAEVARLWSNSSFAEEGYYLG</sequence>
<feature type="compositionally biased region" description="Low complexity" evidence="1">
    <location>
        <begin position="232"/>
        <end position="241"/>
    </location>
</feature>
<proteinExistence type="predicted"/>
<dbReference type="Pfam" id="PF10428">
    <property type="entry name" value="SOG2"/>
    <property type="match status" value="1"/>
</dbReference>
<gene>
    <name evidence="2" type="ORF">K450DRAFT_261013</name>
</gene>
<protein>
    <submittedName>
        <fullName evidence="2">Uncharacterized protein</fullName>
    </submittedName>
</protein>
<dbReference type="InterPro" id="IPR019487">
    <property type="entry name" value="RAM_signalling_pathway_SOG2"/>
</dbReference>
<reference evidence="2" key="1">
    <citation type="submission" date="2021-06" db="EMBL/GenBank/DDBJ databases">
        <authorList>
            <consortium name="DOE Joint Genome Institute"/>
            <person name="Mondo S.J."/>
            <person name="Amses K.R."/>
            <person name="Simmons D.R."/>
            <person name="Longcore J.E."/>
            <person name="Seto K."/>
            <person name="Alves G.H."/>
            <person name="Bonds A.E."/>
            <person name="Quandt C.A."/>
            <person name="Davis W.J."/>
            <person name="Chang Y."/>
            <person name="Letcher P.M."/>
            <person name="Powell M.J."/>
            <person name="Kuo A."/>
            <person name="Labutti K."/>
            <person name="Pangilinan J."/>
            <person name="Andreopoulos W."/>
            <person name="Tritt A."/>
            <person name="Riley R."/>
            <person name="Hundley H."/>
            <person name="Johnson J."/>
            <person name="Lipzen A."/>
            <person name="Barry K."/>
            <person name="Berbee M.L."/>
            <person name="Buchler N.E."/>
            <person name="Grigoriev I.V."/>
            <person name="Spatafora J.W."/>
            <person name="Stajich J.E."/>
            <person name="James T.Y."/>
        </authorList>
    </citation>
    <scope>NUCLEOTIDE SEQUENCE</scope>
    <source>
        <strain evidence="2">AG</strain>
    </source>
</reference>
<feature type="compositionally biased region" description="Polar residues" evidence="1">
    <location>
        <begin position="24"/>
        <end position="37"/>
    </location>
</feature>
<reference evidence="2" key="2">
    <citation type="journal article" date="2022" name="Proc. Natl. Acad. Sci. U.S.A.">
        <title>Diploid-dominant life cycles characterize the early evolution of Fungi.</title>
        <authorList>
            <person name="Amses K.R."/>
            <person name="Simmons D.R."/>
            <person name="Longcore J.E."/>
            <person name="Mondo S.J."/>
            <person name="Seto K."/>
            <person name="Jeronimo G.H."/>
            <person name="Bonds A.E."/>
            <person name="Quandt C.A."/>
            <person name="Davis W.J."/>
            <person name="Chang Y."/>
            <person name="Federici B.A."/>
            <person name="Kuo A."/>
            <person name="LaButti K."/>
            <person name="Pangilinan J."/>
            <person name="Andreopoulos W."/>
            <person name="Tritt A."/>
            <person name="Riley R."/>
            <person name="Hundley H."/>
            <person name="Johnson J."/>
            <person name="Lipzen A."/>
            <person name="Barry K."/>
            <person name="Lang B.F."/>
            <person name="Cuomo C.A."/>
            <person name="Buchler N.E."/>
            <person name="Grigoriev I.V."/>
            <person name="Spatafora J.W."/>
            <person name="Stajich J.E."/>
            <person name="James T.Y."/>
        </authorList>
    </citation>
    <scope>NUCLEOTIDE SEQUENCE</scope>
    <source>
        <strain evidence="2">AG</strain>
    </source>
</reference>
<name>A0AAD5E1L1_UMBRA</name>
<evidence type="ECO:0000313" key="2">
    <source>
        <dbReference type="EMBL" id="KAI8575573.1"/>
    </source>
</evidence>
<accession>A0AAD5E1L1</accession>
<dbReference type="RefSeq" id="XP_051440577.1">
    <property type="nucleotide sequence ID" value="XM_051592245.1"/>
</dbReference>
<feature type="compositionally biased region" description="Polar residues" evidence="1">
    <location>
        <begin position="212"/>
        <end position="222"/>
    </location>
</feature>
<keyword evidence="3" id="KW-1185">Reference proteome</keyword>
<evidence type="ECO:0000313" key="3">
    <source>
        <dbReference type="Proteomes" id="UP001206595"/>
    </source>
</evidence>
<feature type="region of interest" description="Disordered" evidence="1">
    <location>
        <begin position="200"/>
        <end position="257"/>
    </location>
</feature>
<feature type="region of interest" description="Disordered" evidence="1">
    <location>
        <begin position="1"/>
        <end position="43"/>
    </location>
</feature>
<comment type="caution">
    <text evidence="2">The sequence shown here is derived from an EMBL/GenBank/DDBJ whole genome shotgun (WGS) entry which is preliminary data.</text>
</comment>
<dbReference type="AlphaFoldDB" id="A0AAD5E1L1"/>
<feature type="compositionally biased region" description="Basic and acidic residues" evidence="1">
    <location>
        <begin position="9"/>
        <end position="19"/>
    </location>
</feature>
<dbReference type="EMBL" id="MU620976">
    <property type="protein sequence ID" value="KAI8575573.1"/>
    <property type="molecule type" value="Genomic_DNA"/>
</dbReference>